<protein>
    <submittedName>
        <fullName evidence="1">Uncharacterized protein</fullName>
    </submittedName>
</protein>
<gene>
    <name evidence="1" type="ORF">SAMN05421730_10102</name>
</gene>
<proteinExistence type="predicted"/>
<reference evidence="1 2" key="1">
    <citation type="submission" date="2016-09" db="EMBL/GenBank/DDBJ databases">
        <authorList>
            <person name="Capua I."/>
            <person name="De Benedictis P."/>
            <person name="Joannis T."/>
            <person name="Lombin L.H."/>
            <person name="Cattoli G."/>
        </authorList>
    </citation>
    <scope>NUCLEOTIDE SEQUENCE [LARGE SCALE GENOMIC DNA]</scope>
    <source>
        <strain evidence="1 2">GluBS11</strain>
    </source>
</reference>
<dbReference type="Proteomes" id="UP000199315">
    <property type="component" value="Unassembled WGS sequence"/>
</dbReference>
<dbReference type="STRING" id="1619234.SAMN05421730_10102"/>
<accession>A0A1D3TTJ4</accession>
<dbReference type="PROSITE" id="PS51257">
    <property type="entry name" value="PROKAR_LIPOPROTEIN"/>
    <property type="match status" value="1"/>
</dbReference>
<organism evidence="1 2">
    <name type="scientific">Anaerobium acetethylicum</name>
    <dbReference type="NCBI Taxonomy" id="1619234"/>
    <lineage>
        <taxon>Bacteria</taxon>
        <taxon>Bacillati</taxon>
        <taxon>Bacillota</taxon>
        <taxon>Clostridia</taxon>
        <taxon>Lachnospirales</taxon>
        <taxon>Lachnospiraceae</taxon>
        <taxon>Anaerobium</taxon>
    </lineage>
</organism>
<evidence type="ECO:0000313" key="1">
    <source>
        <dbReference type="EMBL" id="SCP97334.1"/>
    </source>
</evidence>
<dbReference type="AlphaFoldDB" id="A0A1D3TTJ4"/>
<name>A0A1D3TTJ4_9FIRM</name>
<dbReference type="OrthoDB" id="1796373at2"/>
<evidence type="ECO:0000313" key="2">
    <source>
        <dbReference type="Proteomes" id="UP000199315"/>
    </source>
</evidence>
<dbReference type="RefSeq" id="WP_091233325.1">
    <property type="nucleotide sequence ID" value="NZ_FMKA01000010.1"/>
</dbReference>
<dbReference type="EMBL" id="FMKA01000010">
    <property type="protein sequence ID" value="SCP97334.1"/>
    <property type="molecule type" value="Genomic_DNA"/>
</dbReference>
<keyword evidence="2" id="KW-1185">Reference proteome</keyword>
<sequence length="199" mass="22160">MRKKLNVLMFMAIVIFGGCSNENFSKGDLPVTYLSGSYSIDVNDLSQVIGDADYVFVAEVKEEIRTIYKNKVTIETDDGMKEISDPYTEYSIAVIDNLKGNLRKSEAFSIIKHGGISSDNLSVVLYEDDILLETNKYYIISAYAQPDGSLLISGPNSNLALEGTIISEIVSSDEYKEYENACENEVITGRIRFKATNEE</sequence>